<evidence type="ECO:0000256" key="9">
    <source>
        <dbReference type="PIRSR" id="PIRSR600760-2"/>
    </source>
</evidence>
<sequence length="280" mass="29575">MTENDIHAAIVETACEAARAAGAVAREAFHAFSPDTLAIEQKDGFFDVVTAADKEAEAVAKRVILASVPASRILGEEDGWSGEGNTTWIIDPIDGTSNFASGLPIFAVSIAAYHAGETVCGVIYDPVRDELFMAAGGVLSLNGAPLKPAVRGRTDREVELLTNAPYEGDPIGREALDAFARLVGSFRAVRRLGSCALHLAYVAAGRAAISHETKFKAWDIAAGMQLVRAAGGRILAWDAQGRPVADPFAEVEQVRRVVVSHGAFDYEGSALAALEWRAAA</sequence>
<dbReference type="EC" id="3.1.3.25" evidence="4"/>
<keyword evidence="7" id="KW-0378">Hydrolase</keyword>
<keyword evidence="6 9" id="KW-0479">Metal-binding</keyword>
<dbReference type="GO" id="GO:0006020">
    <property type="term" value="P:inositol metabolic process"/>
    <property type="evidence" value="ECO:0007669"/>
    <property type="project" value="TreeGrafter"/>
</dbReference>
<evidence type="ECO:0000256" key="4">
    <source>
        <dbReference type="ARBA" id="ARBA00013106"/>
    </source>
</evidence>
<dbReference type="GO" id="GO:0007165">
    <property type="term" value="P:signal transduction"/>
    <property type="evidence" value="ECO:0007669"/>
    <property type="project" value="TreeGrafter"/>
</dbReference>
<keyword evidence="8 9" id="KW-0460">Magnesium</keyword>
<evidence type="ECO:0000256" key="1">
    <source>
        <dbReference type="ARBA" id="ARBA00001033"/>
    </source>
</evidence>
<dbReference type="FunFam" id="3.30.540.10:FF:000003">
    <property type="entry name" value="Inositol-1-monophosphatase"/>
    <property type="match status" value="1"/>
</dbReference>
<dbReference type="Gene3D" id="3.40.190.80">
    <property type="match status" value="1"/>
</dbReference>
<proteinExistence type="inferred from homology"/>
<feature type="binding site" evidence="9">
    <location>
        <position position="219"/>
    </location>
    <ligand>
        <name>Mg(2+)</name>
        <dbReference type="ChEBI" id="CHEBI:18420"/>
        <label>1</label>
        <note>catalytic</note>
    </ligand>
</feature>
<dbReference type="SUPFAM" id="SSF56655">
    <property type="entry name" value="Carbohydrate phosphatase"/>
    <property type="match status" value="1"/>
</dbReference>
<evidence type="ECO:0000256" key="6">
    <source>
        <dbReference type="ARBA" id="ARBA00022723"/>
    </source>
</evidence>
<evidence type="ECO:0000313" key="10">
    <source>
        <dbReference type="EMBL" id="UZF86579.1"/>
    </source>
</evidence>
<evidence type="ECO:0000256" key="2">
    <source>
        <dbReference type="ARBA" id="ARBA00001946"/>
    </source>
</evidence>
<name>A0A9E8CNW9_9HYPH</name>
<feature type="binding site" evidence="9">
    <location>
        <position position="93"/>
    </location>
    <ligand>
        <name>Mg(2+)</name>
        <dbReference type="ChEBI" id="CHEBI:18420"/>
        <label>2</label>
    </ligand>
</feature>
<reference evidence="10" key="1">
    <citation type="submission" date="2022-08" db="EMBL/GenBank/DDBJ databases">
        <title>Complete Genome Sequences of 2 Bosea sp. soil isolates.</title>
        <authorList>
            <person name="Alvarez Arevalo M."/>
            <person name="Sterndorff E.B."/>
            <person name="Faurdal D."/>
            <person name="Joergensen T.S."/>
            <person name="Weber T."/>
        </authorList>
    </citation>
    <scope>NUCLEOTIDE SEQUENCE</scope>
    <source>
        <strain evidence="10">NBC_00436</strain>
    </source>
</reference>
<evidence type="ECO:0000256" key="7">
    <source>
        <dbReference type="ARBA" id="ARBA00022801"/>
    </source>
</evidence>
<comment type="catalytic activity">
    <reaction evidence="1">
        <text>a myo-inositol phosphate + H2O = myo-inositol + phosphate</text>
        <dbReference type="Rhea" id="RHEA:24056"/>
        <dbReference type="ChEBI" id="CHEBI:15377"/>
        <dbReference type="ChEBI" id="CHEBI:17268"/>
        <dbReference type="ChEBI" id="CHEBI:43474"/>
        <dbReference type="ChEBI" id="CHEBI:84139"/>
        <dbReference type="EC" id="3.1.3.25"/>
    </reaction>
</comment>
<feature type="binding site" evidence="9">
    <location>
        <position position="91"/>
    </location>
    <ligand>
        <name>Mg(2+)</name>
        <dbReference type="ChEBI" id="CHEBI:18420"/>
        <label>1</label>
        <note>catalytic</note>
    </ligand>
</feature>
<dbReference type="Gene3D" id="3.30.540.10">
    <property type="entry name" value="Fructose-1,6-Bisphosphatase, subunit A, domain 1"/>
    <property type="match status" value="1"/>
</dbReference>
<accession>A0A9E8CNW9</accession>
<feature type="binding site" evidence="9">
    <location>
        <position position="94"/>
    </location>
    <ligand>
        <name>Mg(2+)</name>
        <dbReference type="ChEBI" id="CHEBI:18420"/>
        <label>1</label>
        <note>catalytic</note>
    </ligand>
</feature>
<evidence type="ECO:0000256" key="8">
    <source>
        <dbReference type="ARBA" id="ARBA00022842"/>
    </source>
</evidence>
<comment type="cofactor">
    <cofactor evidence="2 9">
        <name>Mg(2+)</name>
        <dbReference type="ChEBI" id="CHEBI:18420"/>
    </cofactor>
</comment>
<dbReference type="PROSITE" id="PS00629">
    <property type="entry name" value="IMP_1"/>
    <property type="match status" value="1"/>
</dbReference>
<dbReference type="GO" id="GO:0008934">
    <property type="term" value="F:inositol monophosphate 1-phosphatase activity"/>
    <property type="evidence" value="ECO:0007669"/>
    <property type="project" value="TreeGrafter"/>
</dbReference>
<comment type="similarity">
    <text evidence="3">Belongs to the inositol monophosphatase superfamily.</text>
</comment>
<dbReference type="Pfam" id="PF00459">
    <property type="entry name" value="Inositol_P"/>
    <property type="match status" value="1"/>
</dbReference>
<dbReference type="PANTHER" id="PTHR20854:SF4">
    <property type="entry name" value="INOSITOL-1-MONOPHOSPHATASE-RELATED"/>
    <property type="match status" value="1"/>
</dbReference>
<dbReference type="PRINTS" id="PR00377">
    <property type="entry name" value="IMPHPHTASES"/>
</dbReference>
<dbReference type="GO" id="GO:0046872">
    <property type="term" value="F:metal ion binding"/>
    <property type="evidence" value="ECO:0007669"/>
    <property type="project" value="UniProtKB-KW"/>
</dbReference>
<evidence type="ECO:0000256" key="5">
    <source>
        <dbReference type="ARBA" id="ARBA00019784"/>
    </source>
</evidence>
<dbReference type="AlphaFoldDB" id="A0A9E8CNW9"/>
<dbReference type="EMBL" id="CP102774">
    <property type="protein sequence ID" value="UZF86579.1"/>
    <property type="molecule type" value="Genomic_DNA"/>
</dbReference>
<dbReference type="PANTHER" id="PTHR20854">
    <property type="entry name" value="INOSITOL MONOPHOSPHATASE"/>
    <property type="match status" value="1"/>
</dbReference>
<dbReference type="InterPro" id="IPR020583">
    <property type="entry name" value="Inositol_monoP_metal-BS"/>
</dbReference>
<protein>
    <recommendedName>
        <fullName evidence="5">Inositol-1-monophosphatase</fullName>
        <ecNumber evidence="4">3.1.3.25</ecNumber>
    </recommendedName>
</protein>
<dbReference type="InterPro" id="IPR000760">
    <property type="entry name" value="Inositol_monophosphatase-like"/>
</dbReference>
<evidence type="ECO:0000256" key="3">
    <source>
        <dbReference type="ARBA" id="ARBA00009759"/>
    </source>
</evidence>
<gene>
    <name evidence="10" type="ORF">NWE54_22840</name>
</gene>
<organism evidence="10">
    <name type="scientific">Bosea sp. NBC_00436</name>
    <dbReference type="NCBI Taxonomy" id="2969620"/>
    <lineage>
        <taxon>Bacteria</taxon>
        <taxon>Pseudomonadati</taxon>
        <taxon>Pseudomonadota</taxon>
        <taxon>Alphaproteobacteria</taxon>
        <taxon>Hyphomicrobiales</taxon>
        <taxon>Boseaceae</taxon>
        <taxon>Bosea</taxon>
    </lineage>
</organism>
<feature type="binding site" evidence="9">
    <location>
        <position position="76"/>
    </location>
    <ligand>
        <name>Mg(2+)</name>
        <dbReference type="ChEBI" id="CHEBI:18420"/>
        <label>1</label>
        <note>catalytic</note>
    </ligand>
</feature>